<sequence length="413" mass="48513">MVKTFANIWLNAPTTPDELSLVSSSTTLFSFLDVDLDDLRGIHKPLFEAWSLHSEDVEPEIPLYEAIPSSASRQLKMLKSARMSVIKNCITQLTIITSSYKAHVERYPDDVIIYKTLGERYGFHVKTKYGETKLGDKYANHHKIQKDVQCIIHLLEELKEDLEVFGAASTIDTFIENYYRMKADEAELMIELAGKRETYKELVKISQNIRGNTRKCFEEMNKLITQKAVEMKDEMEFGLASVNFTEQWEASRREQNSMVLGNKEGHFQSIIDGNDDKMMLEDVCHETIEKYITEAKIDAMDEIEHWMDVYDRECDERDMKIYKMKNATEKLTDQMNRLQERFDKRAKEIDDWKEYKRLKRERAEREALEAWAIVKIQAWWRGVMVRKKLGPYGRKKKGKKGDKKNKKKKKSKK</sequence>
<keyword evidence="4" id="KW-0963">Cytoplasm</keyword>
<organism evidence="12 13">
    <name type="scientific">Tenebrio molitor</name>
    <name type="common">Yellow mealworm beetle</name>
    <dbReference type="NCBI Taxonomy" id="7067"/>
    <lineage>
        <taxon>Eukaryota</taxon>
        <taxon>Metazoa</taxon>
        <taxon>Ecdysozoa</taxon>
        <taxon>Arthropoda</taxon>
        <taxon>Hexapoda</taxon>
        <taxon>Insecta</taxon>
        <taxon>Pterygota</taxon>
        <taxon>Neoptera</taxon>
        <taxon>Endopterygota</taxon>
        <taxon>Coleoptera</taxon>
        <taxon>Polyphaga</taxon>
        <taxon>Cucujiformia</taxon>
        <taxon>Tenebrionidae</taxon>
        <taxon>Tenebrio</taxon>
    </lineage>
</organism>
<dbReference type="Proteomes" id="UP000719412">
    <property type="component" value="Unassembled WGS sequence"/>
</dbReference>
<evidence type="ECO:0000256" key="1">
    <source>
        <dbReference type="ARBA" id="ARBA00004611"/>
    </source>
</evidence>
<evidence type="ECO:0000256" key="3">
    <source>
        <dbReference type="ARBA" id="ARBA00013738"/>
    </source>
</evidence>
<comment type="similarity">
    <text evidence="2">Belongs to the DRC9 family.</text>
</comment>
<evidence type="ECO:0000256" key="8">
    <source>
        <dbReference type="ARBA" id="ARBA00023273"/>
    </source>
</evidence>
<evidence type="ECO:0000256" key="5">
    <source>
        <dbReference type="ARBA" id="ARBA00022846"/>
    </source>
</evidence>
<comment type="subcellular location">
    <subcellularLocation>
        <location evidence="1">Cytoplasm</location>
        <location evidence="1">Cytoskeleton</location>
        <location evidence="1">Flagellum axoneme</location>
    </subcellularLocation>
</comment>
<keyword evidence="7" id="KW-0206">Cytoskeleton</keyword>
<gene>
    <name evidence="12" type="ORF">GEV33_012862</name>
</gene>
<proteinExistence type="inferred from homology"/>
<reference evidence="12" key="2">
    <citation type="submission" date="2021-08" db="EMBL/GenBank/DDBJ databases">
        <authorList>
            <person name="Eriksson T."/>
        </authorList>
    </citation>
    <scope>NUCLEOTIDE SEQUENCE</scope>
    <source>
        <strain evidence="12">Stoneville</strain>
        <tissue evidence="12">Whole head</tissue>
    </source>
</reference>
<dbReference type="PANTHER" id="PTHR14871">
    <property type="entry name" value="DYNEIN REGULATORY COMPLEX PROTEIN 9"/>
    <property type="match status" value="1"/>
</dbReference>
<comment type="caution">
    <text evidence="12">The sequence shown here is derived from an EMBL/GenBank/DDBJ whole genome shotgun (WGS) entry which is preliminary data.</text>
</comment>
<evidence type="ECO:0000256" key="6">
    <source>
        <dbReference type="ARBA" id="ARBA00023069"/>
    </source>
</evidence>
<dbReference type="CDD" id="cd23766">
    <property type="entry name" value="IQCG"/>
    <property type="match status" value="1"/>
</dbReference>
<protein>
    <recommendedName>
        <fullName evidence="3">Dynein regulatory complex protein 9</fullName>
    </recommendedName>
    <alternativeName>
        <fullName evidence="9">IQ domain-containing protein G</fullName>
    </alternativeName>
</protein>
<evidence type="ECO:0000313" key="12">
    <source>
        <dbReference type="EMBL" id="KAH0809926.1"/>
    </source>
</evidence>
<dbReference type="EMBL" id="JABDTM020027819">
    <property type="protein sequence ID" value="KAH0809926.1"/>
    <property type="molecule type" value="Genomic_DNA"/>
</dbReference>
<feature type="region of interest" description="Disordered" evidence="11">
    <location>
        <begin position="390"/>
        <end position="413"/>
    </location>
</feature>
<evidence type="ECO:0000256" key="4">
    <source>
        <dbReference type="ARBA" id="ARBA00022490"/>
    </source>
</evidence>
<dbReference type="GO" id="GO:0044782">
    <property type="term" value="P:cilium organization"/>
    <property type="evidence" value="ECO:0007669"/>
    <property type="project" value="TreeGrafter"/>
</dbReference>
<keyword evidence="6" id="KW-0969">Cilium</keyword>
<keyword evidence="5" id="KW-0282">Flagellum</keyword>
<dbReference type="InterPro" id="IPR042618">
    <property type="entry name" value="IQCG"/>
</dbReference>
<evidence type="ECO:0000256" key="7">
    <source>
        <dbReference type="ARBA" id="ARBA00023212"/>
    </source>
</evidence>
<evidence type="ECO:0000256" key="11">
    <source>
        <dbReference type="SAM" id="MobiDB-lite"/>
    </source>
</evidence>
<dbReference type="AlphaFoldDB" id="A0A8J6H914"/>
<keyword evidence="8" id="KW-0966">Cell projection</keyword>
<name>A0A8J6H914_TENMO</name>
<dbReference type="InterPro" id="IPR000048">
    <property type="entry name" value="IQ_motif_EF-hand-BS"/>
</dbReference>
<accession>A0A8J6H914</accession>
<keyword evidence="10" id="KW-0175">Coiled coil</keyword>
<keyword evidence="13" id="KW-1185">Reference proteome</keyword>
<dbReference type="Pfam" id="PF00612">
    <property type="entry name" value="IQ"/>
    <property type="match status" value="1"/>
</dbReference>
<evidence type="ECO:0000256" key="9">
    <source>
        <dbReference type="ARBA" id="ARBA00032183"/>
    </source>
</evidence>
<dbReference type="PANTHER" id="PTHR14871:SF1">
    <property type="entry name" value="DYNEIN REGULATORY COMPLEX PROTEIN 9"/>
    <property type="match status" value="1"/>
</dbReference>
<dbReference type="PROSITE" id="PS50096">
    <property type="entry name" value="IQ"/>
    <property type="match status" value="1"/>
</dbReference>
<evidence type="ECO:0000313" key="13">
    <source>
        <dbReference type="Proteomes" id="UP000719412"/>
    </source>
</evidence>
<evidence type="ECO:0000256" key="2">
    <source>
        <dbReference type="ARBA" id="ARBA00008222"/>
    </source>
</evidence>
<feature type="coiled-coil region" evidence="10">
    <location>
        <begin position="321"/>
        <end position="348"/>
    </location>
</feature>
<evidence type="ECO:0000256" key="10">
    <source>
        <dbReference type="SAM" id="Coils"/>
    </source>
</evidence>
<dbReference type="GO" id="GO:0031514">
    <property type="term" value="C:motile cilium"/>
    <property type="evidence" value="ECO:0007669"/>
    <property type="project" value="TreeGrafter"/>
</dbReference>
<reference evidence="12" key="1">
    <citation type="journal article" date="2020" name="J Insects Food Feed">
        <title>The yellow mealworm (Tenebrio molitor) genome: a resource for the emerging insects as food and feed industry.</title>
        <authorList>
            <person name="Eriksson T."/>
            <person name="Andere A."/>
            <person name="Kelstrup H."/>
            <person name="Emery V."/>
            <person name="Picard C."/>
        </authorList>
    </citation>
    <scope>NUCLEOTIDE SEQUENCE</scope>
    <source>
        <strain evidence="12">Stoneville</strain>
        <tissue evidence="12">Whole head</tissue>
    </source>
</reference>
<dbReference type="GO" id="GO:0005737">
    <property type="term" value="C:cytoplasm"/>
    <property type="evidence" value="ECO:0007669"/>
    <property type="project" value="TreeGrafter"/>
</dbReference>